<dbReference type="RefSeq" id="XP_069210482.1">
    <property type="nucleotide sequence ID" value="XM_069353064.1"/>
</dbReference>
<dbReference type="Gene3D" id="1.10.1520.10">
    <property type="entry name" value="Ribonuclease III domain"/>
    <property type="match status" value="1"/>
</dbReference>
<accession>A0ABR3Q875</accession>
<dbReference type="EMBL" id="JBBXJM010000003">
    <property type="protein sequence ID" value="KAL1410538.1"/>
    <property type="molecule type" value="Genomic_DNA"/>
</dbReference>
<organism evidence="1 2">
    <name type="scientific">Vanrija albida</name>
    <dbReference type="NCBI Taxonomy" id="181172"/>
    <lineage>
        <taxon>Eukaryota</taxon>
        <taxon>Fungi</taxon>
        <taxon>Dikarya</taxon>
        <taxon>Basidiomycota</taxon>
        <taxon>Agaricomycotina</taxon>
        <taxon>Tremellomycetes</taxon>
        <taxon>Trichosporonales</taxon>
        <taxon>Trichosporonaceae</taxon>
        <taxon>Vanrija</taxon>
    </lineage>
</organism>
<protein>
    <submittedName>
        <fullName evidence="1">Uncharacterized protein</fullName>
    </submittedName>
</protein>
<evidence type="ECO:0000313" key="2">
    <source>
        <dbReference type="Proteomes" id="UP001565368"/>
    </source>
</evidence>
<dbReference type="InterPro" id="IPR036389">
    <property type="entry name" value="RNase_III_sf"/>
</dbReference>
<dbReference type="SUPFAM" id="SSF69065">
    <property type="entry name" value="RNase III domain-like"/>
    <property type="match status" value="1"/>
</dbReference>
<dbReference type="GeneID" id="95985594"/>
<sequence>MKPREREAIVELMGRNTTIAEITTALGLDQFINISAEIRPSVDDMTKIRADVFEALLAAYWKEFGPTEGHRIITAIIEPICVWMWKEMRADRLWPRKPLPRR</sequence>
<dbReference type="InterPro" id="IPR000999">
    <property type="entry name" value="RNase_III_dom"/>
</dbReference>
<proteinExistence type="predicted"/>
<name>A0ABR3Q875_9TREE</name>
<keyword evidence="2" id="KW-1185">Reference proteome</keyword>
<evidence type="ECO:0000313" key="1">
    <source>
        <dbReference type="EMBL" id="KAL1410538.1"/>
    </source>
</evidence>
<dbReference type="Proteomes" id="UP001565368">
    <property type="component" value="Unassembled WGS sequence"/>
</dbReference>
<comment type="caution">
    <text evidence="1">The sequence shown here is derived from an EMBL/GenBank/DDBJ whole genome shotgun (WGS) entry which is preliminary data.</text>
</comment>
<dbReference type="CDD" id="cd00593">
    <property type="entry name" value="RIBOc"/>
    <property type="match status" value="1"/>
</dbReference>
<reference evidence="1 2" key="1">
    <citation type="submission" date="2023-08" db="EMBL/GenBank/DDBJ databases">
        <title>Annotated Genome Sequence of Vanrija albida AlHP1.</title>
        <authorList>
            <person name="Herzog R."/>
        </authorList>
    </citation>
    <scope>NUCLEOTIDE SEQUENCE [LARGE SCALE GENOMIC DNA]</scope>
    <source>
        <strain evidence="1 2">AlHP1</strain>
    </source>
</reference>
<gene>
    <name evidence="1" type="ORF">Q8F55_004551</name>
</gene>